<dbReference type="GO" id="GO:0000932">
    <property type="term" value="C:P-body"/>
    <property type="evidence" value="ECO:0007669"/>
    <property type="project" value="TreeGrafter"/>
</dbReference>
<keyword evidence="5" id="KW-1185">Reference proteome</keyword>
<dbReference type="GO" id="GO:0017148">
    <property type="term" value="P:negative regulation of translation"/>
    <property type="evidence" value="ECO:0007669"/>
    <property type="project" value="InterPro"/>
</dbReference>
<dbReference type="Gene3D" id="1.25.40.790">
    <property type="match status" value="1"/>
</dbReference>
<protein>
    <recommendedName>
        <fullName evidence="6">CCR4-NOT transcription complex subunit 1</fullName>
    </recommendedName>
</protein>
<organism evidence="4">
    <name type="scientific">Salvia splendens</name>
    <name type="common">Scarlet sage</name>
    <dbReference type="NCBI Taxonomy" id="180675"/>
    <lineage>
        <taxon>Eukaryota</taxon>
        <taxon>Viridiplantae</taxon>
        <taxon>Streptophyta</taxon>
        <taxon>Embryophyta</taxon>
        <taxon>Tracheophyta</taxon>
        <taxon>Spermatophyta</taxon>
        <taxon>Magnoliopsida</taxon>
        <taxon>eudicotyledons</taxon>
        <taxon>Gunneridae</taxon>
        <taxon>Pentapetalae</taxon>
        <taxon>asterids</taxon>
        <taxon>lamiids</taxon>
        <taxon>Lamiales</taxon>
        <taxon>Lamiaceae</taxon>
        <taxon>Nepetoideae</taxon>
        <taxon>Mentheae</taxon>
        <taxon>Salviinae</taxon>
        <taxon>Salvia</taxon>
        <taxon>Salvia subgen. Calosphace</taxon>
        <taxon>core Calosphace</taxon>
    </lineage>
</organism>
<dbReference type="GO" id="GO:0060090">
    <property type="term" value="F:molecular adaptor activity"/>
    <property type="evidence" value="ECO:0007669"/>
    <property type="project" value="TreeGrafter"/>
</dbReference>
<dbReference type="PANTHER" id="PTHR13162:SF8">
    <property type="entry name" value="CCR4-NOT TRANSCRIPTION COMPLEX SUBUNIT 1"/>
    <property type="match status" value="1"/>
</dbReference>
<dbReference type="Gene3D" id="1.25.40.180">
    <property type="match status" value="1"/>
</dbReference>
<keyword evidence="1" id="KW-0175">Coiled coil</keyword>
<dbReference type="EMBL" id="PNBA02000003">
    <property type="protein sequence ID" value="KAG6431048.1"/>
    <property type="molecule type" value="Genomic_DNA"/>
</dbReference>
<evidence type="ECO:0000313" key="4">
    <source>
        <dbReference type="EMBL" id="KAG6431048.1"/>
    </source>
</evidence>
<evidence type="ECO:0000259" key="3">
    <source>
        <dbReference type="Pfam" id="PF16415"/>
    </source>
</evidence>
<gene>
    <name evidence="4" type="ORF">SASPL_109123</name>
</gene>
<evidence type="ECO:0000256" key="1">
    <source>
        <dbReference type="SAM" id="Coils"/>
    </source>
</evidence>
<dbReference type="InterPro" id="IPR024557">
    <property type="entry name" value="CNOT1_dom_4"/>
</dbReference>
<dbReference type="Pfam" id="PF16415">
    <property type="entry name" value="CNOT1_CAF1_bind"/>
    <property type="match status" value="1"/>
</dbReference>
<name>A0A8X8YEC1_SALSN</name>
<dbReference type="InterPro" id="IPR040398">
    <property type="entry name" value="Not1"/>
</dbReference>
<reference evidence="4" key="1">
    <citation type="submission" date="2018-01" db="EMBL/GenBank/DDBJ databases">
        <authorList>
            <person name="Mao J.F."/>
        </authorList>
    </citation>
    <scope>NUCLEOTIDE SEQUENCE</scope>
    <source>
        <strain evidence="4">Huo1</strain>
        <tissue evidence="4">Leaf</tissue>
    </source>
</reference>
<dbReference type="InterPro" id="IPR032191">
    <property type="entry name" value="CNOT1_CAF1_bind"/>
</dbReference>
<dbReference type="FunFam" id="1.25.40.180:FF:000223">
    <property type="match status" value="1"/>
</dbReference>
<evidence type="ECO:0000313" key="5">
    <source>
        <dbReference type="Proteomes" id="UP000298416"/>
    </source>
</evidence>
<accession>A0A8X8YEC1</accession>
<feature type="coiled-coil region" evidence="1">
    <location>
        <begin position="550"/>
        <end position="587"/>
    </location>
</feature>
<dbReference type="Proteomes" id="UP000298416">
    <property type="component" value="Unassembled WGS sequence"/>
</dbReference>
<evidence type="ECO:0008006" key="6">
    <source>
        <dbReference type="Google" id="ProtNLM"/>
    </source>
</evidence>
<dbReference type="GO" id="GO:0030015">
    <property type="term" value="C:CCR4-NOT core complex"/>
    <property type="evidence" value="ECO:0007669"/>
    <property type="project" value="InterPro"/>
</dbReference>
<dbReference type="Pfam" id="PF12842">
    <property type="entry name" value="DUF3819"/>
    <property type="match status" value="1"/>
</dbReference>
<dbReference type="GO" id="GO:0000288">
    <property type="term" value="P:nuclear-transcribed mRNA catabolic process, deadenylation-dependent decay"/>
    <property type="evidence" value="ECO:0007669"/>
    <property type="project" value="TreeGrafter"/>
</dbReference>
<feature type="domain" description="CCR4-NOT transcription complex subunit 1" evidence="2">
    <location>
        <begin position="299"/>
        <end position="337"/>
    </location>
</feature>
<sequence>MVMRRVSIEPNFQDLYLKFLDKVNLKPLNKEIVQATYENCKALLGSELIKSTVEERSLLKNLGCWLGKITIGKNKVLRAREIDLKALIIEAYEKGLMIAVIPFTSKILVPCSSSIAYGPPNPWTMGILGLLAEIYVMPNLKMNLKFEIEVLFKHLSVDLRDVTPTPLLKDIVREVEGNPDFLNKDVGSSQPPRMNEVKSGIISTINQVEIPLDVAASPHPASHSRIMSQYAAAVPHSSGTLTEDEKLVSLGYSDQLPSAQGLLQGQTQYAVNQFPVPAANIEHQVVVNKRLQAYGLHLHFQSVLPVAMDRAVKEIVSDIVQLSVSIATDTTKELVLKLENQLANEAKEVEIQLTARPESPESLQQLIEIAKNPANAGNLSPSAVGKEEIARTSRDKKVFGLFAEWYQICELPGANDVACARHVSLLQQRGLLKGDDMTDRFFRRIMVRSYSALTVINDLVQDINSSSCPSTQGQPLSFLAIDIYAKLVFSVLKFCPVDQGSRKLSLLPKVLALTVKFILKDAEERKAIKFSGIDCFGKFLPCNSASQGPRVQLSSLKVNTRREKKKMEDEEVNIEELAANLSTYEEQLQQEWECIMEYKR</sequence>
<reference evidence="4" key="2">
    <citation type="submission" date="2020-08" db="EMBL/GenBank/DDBJ databases">
        <title>Plant Genome Project.</title>
        <authorList>
            <person name="Zhang R.-G."/>
        </authorList>
    </citation>
    <scope>NUCLEOTIDE SEQUENCE</scope>
    <source>
        <strain evidence="4">Huo1</strain>
        <tissue evidence="4">Leaf</tissue>
    </source>
</reference>
<dbReference type="PANTHER" id="PTHR13162">
    <property type="entry name" value="CCR4-NOT TRANSCRIPTION COMPLEX"/>
    <property type="match status" value="1"/>
</dbReference>
<proteinExistence type="predicted"/>
<comment type="caution">
    <text evidence="4">The sequence shown here is derived from an EMBL/GenBank/DDBJ whole genome shotgun (WGS) entry which is preliminary data.</text>
</comment>
<feature type="domain" description="CCR4-NOT transcription complex subunit 1 CAF1-binding" evidence="3">
    <location>
        <begin position="1"/>
        <end position="173"/>
    </location>
</feature>
<evidence type="ECO:0000259" key="2">
    <source>
        <dbReference type="Pfam" id="PF12842"/>
    </source>
</evidence>
<dbReference type="AlphaFoldDB" id="A0A8X8YEC1"/>